<dbReference type="AlphaFoldDB" id="A0A7C8I0M2"/>
<protein>
    <submittedName>
        <fullName evidence="2">Alpha/Beta hydrolase protein</fullName>
    </submittedName>
</protein>
<dbReference type="Pfam" id="PF12697">
    <property type="entry name" value="Abhydrolase_6"/>
    <property type="match status" value="1"/>
</dbReference>
<evidence type="ECO:0000259" key="1">
    <source>
        <dbReference type="Pfam" id="PF12697"/>
    </source>
</evidence>
<feature type="domain" description="AB hydrolase-1" evidence="1">
    <location>
        <begin position="114"/>
        <end position="241"/>
    </location>
</feature>
<dbReference type="Proteomes" id="UP000481861">
    <property type="component" value="Unassembled WGS sequence"/>
</dbReference>
<sequence>MSDTDVRLGQATLLYTIPSIISAGGPAGLAMVSGRVPSQDVNAPEQWGFLRNQVTPFQLNTSDGEILHAWHILPLDTYRQHQSALREESTGLCRDIRKRMSFRLLLEDPDARLVIYLHGAAGTLGSGWRPQIYRALSAASINVHVLAIDYRGFGASTGRPSEPGLLTDGLTVAKFAIEDAGLSPERIAIFAQSLGTAVAISVAHHLALQSPPVLFAGMVLVAPLADVAFLTETYKLGGNIPLLSPLALFHRLLVLLNQFIISKWPSKDKLAAMI</sequence>
<dbReference type="PANTHER" id="PTHR12277">
    <property type="entry name" value="ALPHA/BETA HYDROLASE DOMAIN-CONTAINING PROTEIN"/>
    <property type="match status" value="1"/>
</dbReference>
<reference evidence="2 3" key="1">
    <citation type="submission" date="2020-01" db="EMBL/GenBank/DDBJ databases">
        <authorList>
            <consortium name="DOE Joint Genome Institute"/>
            <person name="Haridas S."/>
            <person name="Albert R."/>
            <person name="Binder M."/>
            <person name="Bloem J."/>
            <person name="Labutti K."/>
            <person name="Salamov A."/>
            <person name="Andreopoulos B."/>
            <person name="Baker S.E."/>
            <person name="Barry K."/>
            <person name="Bills G."/>
            <person name="Bluhm B.H."/>
            <person name="Cannon C."/>
            <person name="Castanera R."/>
            <person name="Culley D.E."/>
            <person name="Daum C."/>
            <person name="Ezra D."/>
            <person name="Gonzalez J.B."/>
            <person name="Henrissat B."/>
            <person name="Kuo A."/>
            <person name="Liang C."/>
            <person name="Lipzen A."/>
            <person name="Lutzoni F."/>
            <person name="Magnuson J."/>
            <person name="Mondo S."/>
            <person name="Nolan M."/>
            <person name="Ohm R."/>
            <person name="Pangilinan J."/>
            <person name="Park H.-J.H."/>
            <person name="Ramirez L."/>
            <person name="Alfaro M."/>
            <person name="Sun H."/>
            <person name="Tritt A."/>
            <person name="Yoshinaga Y."/>
            <person name="Zwiers L.-H.L."/>
            <person name="Turgeon B.G."/>
            <person name="Goodwin S.B."/>
            <person name="Spatafora J.W."/>
            <person name="Crous P.W."/>
            <person name="Grigoriev I.V."/>
        </authorList>
    </citation>
    <scope>NUCLEOTIDE SEQUENCE [LARGE SCALE GENOMIC DNA]</scope>
    <source>
        <strain evidence="2 3">CBS 611.86</strain>
    </source>
</reference>
<evidence type="ECO:0000313" key="2">
    <source>
        <dbReference type="EMBL" id="KAF2867534.1"/>
    </source>
</evidence>
<dbReference type="PANTHER" id="PTHR12277:SF81">
    <property type="entry name" value="PROTEIN ABHD13"/>
    <property type="match status" value="1"/>
</dbReference>
<name>A0A7C8I0M2_9PLEO</name>
<accession>A0A7C8I0M2</accession>
<proteinExistence type="predicted"/>
<dbReference type="EMBL" id="JAADJZ010000023">
    <property type="protein sequence ID" value="KAF2867534.1"/>
    <property type="molecule type" value="Genomic_DNA"/>
</dbReference>
<dbReference type="InterPro" id="IPR000073">
    <property type="entry name" value="AB_hydrolase_1"/>
</dbReference>
<dbReference type="InterPro" id="IPR029058">
    <property type="entry name" value="AB_hydrolase_fold"/>
</dbReference>
<dbReference type="OrthoDB" id="446723at2759"/>
<keyword evidence="3" id="KW-1185">Reference proteome</keyword>
<dbReference type="GO" id="GO:0016787">
    <property type="term" value="F:hydrolase activity"/>
    <property type="evidence" value="ECO:0007669"/>
    <property type="project" value="UniProtKB-KW"/>
</dbReference>
<keyword evidence="2" id="KW-0378">Hydrolase</keyword>
<dbReference type="Gene3D" id="3.40.50.1820">
    <property type="entry name" value="alpha/beta hydrolase"/>
    <property type="match status" value="1"/>
</dbReference>
<dbReference type="SUPFAM" id="SSF53474">
    <property type="entry name" value="alpha/beta-Hydrolases"/>
    <property type="match status" value="1"/>
</dbReference>
<gene>
    <name evidence="2" type="ORF">BDV95DRAFT_598185</name>
</gene>
<comment type="caution">
    <text evidence="2">The sequence shown here is derived from an EMBL/GenBank/DDBJ whole genome shotgun (WGS) entry which is preliminary data.</text>
</comment>
<organism evidence="2 3">
    <name type="scientific">Massariosphaeria phaeospora</name>
    <dbReference type="NCBI Taxonomy" id="100035"/>
    <lineage>
        <taxon>Eukaryota</taxon>
        <taxon>Fungi</taxon>
        <taxon>Dikarya</taxon>
        <taxon>Ascomycota</taxon>
        <taxon>Pezizomycotina</taxon>
        <taxon>Dothideomycetes</taxon>
        <taxon>Pleosporomycetidae</taxon>
        <taxon>Pleosporales</taxon>
        <taxon>Pleosporales incertae sedis</taxon>
        <taxon>Massariosphaeria</taxon>
    </lineage>
</organism>
<evidence type="ECO:0000313" key="3">
    <source>
        <dbReference type="Proteomes" id="UP000481861"/>
    </source>
</evidence>